<proteinExistence type="predicted"/>
<name>A0AAJ5WL94_9PSED</name>
<sequence length="318" mass="34831">MHDQTTPNGASPQAIELPNGVFPPMPGYTHEDLLAVVNEPVEAFLTSLKIDPGFIRETSIALVTHLWADLQRMGVEYQISTWYQTPYEHADTRARNISSMALHLGSFAGQSAYESLQGSPLMNAGDDLVDAFTDKAAWGIHDHIVRLNDERLVNPEELMGKQAALLREEYSDYVRTPFELTPNVLPPMAGYTLADLLGTALTALEAYMQKCSIERSLIDESLAAVESRLTKNFDRNAIPCFIAFYQLQPLADPAQRALNISELAETASGVAAEAAADALQDSPLQEQGDAFCCEFFETASDAIRQHILQLNGASANAQ</sequence>
<evidence type="ECO:0000313" key="2">
    <source>
        <dbReference type="Proteomes" id="UP001216329"/>
    </source>
</evidence>
<reference evidence="1" key="1">
    <citation type="submission" date="2023-03" db="EMBL/GenBank/DDBJ databases">
        <title>Andean soil-derived lignocellulolytic bacterial consortium as a source of novel taxa and putative plastic-active enzymes.</title>
        <authorList>
            <person name="Diaz-Garcia L."/>
            <person name="Chuvochina M."/>
            <person name="Feuerriegel G."/>
            <person name="Bunk B."/>
            <person name="Sproer C."/>
            <person name="Streit W.R."/>
            <person name="Rodriguez L.M."/>
            <person name="Overmann J."/>
            <person name="Jimenez D.J."/>
        </authorList>
    </citation>
    <scope>NUCLEOTIDE SEQUENCE</scope>
    <source>
        <strain evidence="1">MAG 876</strain>
    </source>
</reference>
<protein>
    <submittedName>
        <fullName evidence="1">Uncharacterized protein</fullName>
    </submittedName>
</protein>
<accession>A0AAJ5WL94</accession>
<dbReference type="Proteomes" id="UP001216329">
    <property type="component" value="Chromosome"/>
</dbReference>
<dbReference type="EMBL" id="CP119325">
    <property type="protein sequence ID" value="WEK31708.1"/>
    <property type="molecule type" value="Genomic_DNA"/>
</dbReference>
<evidence type="ECO:0000313" key="1">
    <source>
        <dbReference type="EMBL" id="WEK31708.1"/>
    </source>
</evidence>
<dbReference type="AlphaFoldDB" id="A0AAJ5WL94"/>
<organism evidence="1 2">
    <name type="scientific">Candidatus Pseudomonas phytovorans</name>
    <dbReference type="NCBI Taxonomy" id="3121377"/>
    <lineage>
        <taxon>Bacteria</taxon>
        <taxon>Pseudomonadati</taxon>
        <taxon>Pseudomonadota</taxon>
        <taxon>Gammaproteobacteria</taxon>
        <taxon>Pseudomonadales</taxon>
        <taxon>Pseudomonadaceae</taxon>
        <taxon>Pseudomonas</taxon>
    </lineage>
</organism>
<gene>
    <name evidence="1" type="ORF">P0Y58_05770</name>
</gene>